<protein>
    <submittedName>
        <fullName evidence="2">Uncharacterized protein</fullName>
    </submittedName>
</protein>
<organism evidence="2 3">
    <name type="scientific">Dibothriocephalus latus</name>
    <name type="common">Fish tapeworm</name>
    <name type="synonym">Diphyllobothrium latum</name>
    <dbReference type="NCBI Taxonomy" id="60516"/>
    <lineage>
        <taxon>Eukaryota</taxon>
        <taxon>Metazoa</taxon>
        <taxon>Spiralia</taxon>
        <taxon>Lophotrochozoa</taxon>
        <taxon>Platyhelminthes</taxon>
        <taxon>Cestoda</taxon>
        <taxon>Eucestoda</taxon>
        <taxon>Diphyllobothriidea</taxon>
        <taxon>Diphyllobothriidae</taxon>
        <taxon>Dibothriocephalus</taxon>
    </lineage>
</organism>
<evidence type="ECO:0000313" key="2">
    <source>
        <dbReference type="EMBL" id="VDK82578.1"/>
    </source>
</evidence>
<gene>
    <name evidence="2" type="ORF">DILT_LOCUS3357</name>
</gene>
<dbReference type="EMBL" id="UYRU01043528">
    <property type="protein sequence ID" value="VDK82578.1"/>
    <property type="molecule type" value="Genomic_DNA"/>
</dbReference>
<evidence type="ECO:0000256" key="1">
    <source>
        <dbReference type="SAM" id="Coils"/>
    </source>
</evidence>
<proteinExistence type="predicted"/>
<feature type="coiled-coil region" evidence="1">
    <location>
        <begin position="24"/>
        <end position="51"/>
    </location>
</feature>
<accession>A0A3P6UT68</accession>
<dbReference type="AlphaFoldDB" id="A0A3P6UT68"/>
<sequence>MQKSSPKSNEHTTEIELDAELFPLRSKREELEAQIAEARRLQNDLDHTKSRLLSGLQHQFFVFTAPDEDLLMPKADGPKLLDVFSLLGDKGRSIRARHDADTEILEIEIADDQDIIDNIGEHLRLVSSLSP</sequence>
<reference evidence="2 3" key="1">
    <citation type="submission" date="2018-11" db="EMBL/GenBank/DDBJ databases">
        <authorList>
            <consortium name="Pathogen Informatics"/>
        </authorList>
    </citation>
    <scope>NUCLEOTIDE SEQUENCE [LARGE SCALE GENOMIC DNA]</scope>
</reference>
<dbReference type="OrthoDB" id="6278978at2759"/>
<keyword evidence="1" id="KW-0175">Coiled coil</keyword>
<dbReference type="Proteomes" id="UP000281553">
    <property type="component" value="Unassembled WGS sequence"/>
</dbReference>
<evidence type="ECO:0000313" key="3">
    <source>
        <dbReference type="Proteomes" id="UP000281553"/>
    </source>
</evidence>
<keyword evidence="3" id="KW-1185">Reference proteome</keyword>
<name>A0A3P6UT68_DIBLA</name>